<dbReference type="SMART" id="SM00385">
    <property type="entry name" value="CYCLIN"/>
    <property type="match status" value="1"/>
</dbReference>
<feature type="domain" description="Cyclin-like" evidence="5">
    <location>
        <begin position="51"/>
        <end position="136"/>
    </location>
</feature>
<evidence type="ECO:0000259" key="5">
    <source>
        <dbReference type="SMART" id="SM00385"/>
    </source>
</evidence>
<protein>
    <recommendedName>
        <fullName evidence="9">Cyclin-D6-1</fullName>
    </recommendedName>
</protein>
<comment type="caution">
    <text evidence="7">The sequence shown here is derived from an EMBL/GenBank/DDBJ whole genome shotgun (WGS) entry which is preliminary data.</text>
</comment>
<dbReference type="InterPro" id="IPR039361">
    <property type="entry name" value="Cyclin"/>
</dbReference>
<dbReference type="PANTHER" id="PTHR10177">
    <property type="entry name" value="CYCLINS"/>
    <property type="match status" value="1"/>
</dbReference>
<feature type="domain" description="Cyclin C-terminal" evidence="6">
    <location>
        <begin position="145"/>
        <end position="279"/>
    </location>
</feature>
<dbReference type="InterPro" id="IPR013763">
    <property type="entry name" value="Cyclin-like_dom"/>
</dbReference>
<accession>A0ABR2F0I0</accession>
<evidence type="ECO:0008006" key="9">
    <source>
        <dbReference type="Google" id="ProtNLM"/>
    </source>
</evidence>
<dbReference type="Pfam" id="PF00134">
    <property type="entry name" value="Cyclin_N"/>
    <property type="match status" value="1"/>
</dbReference>
<reference evidence="7 8" key="1">
    <citation type="journal article" date="2024" name="G3 (Bethesda)">
        <title>Genome assembly of Hibiscus sabdariffa L. provides insights into metabolisms of medicinal natural products.</title>
        <authorList>
            <person name="Kim T."/>
        </authorList>
    </citation>
    <scope>NUCLEOTIDE SEQUENCE [LARGE SCALE GENOMIC DNA]</scope>
    <source>
        <strain evidence="7">TK-2024</strain>
        <tissue evidence="7">Old leaves</tissue>
    </source>
</reference>
<comment type="similarity">
    <text evidence="4">Belongs to the cyclin family.</text>
</comment>
<sequence>MEFSIQNPLTHSCPTATSLFLAESDHMPTLHYINTLKATDADVCFRRQAVSSISQFASKFDPFVAYLAVNYLDRFLSSQAMPRQPKTWVLRLIAISCVSLAAKMNETQFSLNDFQADGGFMFDAQTVERMEYVILGALKWRMRSITPFSFVSFFISFFELTDPWLTQALNARAVEIIFKAQSDLKLLEFKPSIIAASALLCASNELSPSHFPCYHEAISSCLYVHKENLLECYNWMEEIGNGRDEPMYDVVSSCNTAANVLDQQFSCSESENGSTITRDIKGRRINDYSNNQTLRANTVDEESDPS</sequence>
<evidence type="ECO:0000256" key="3">
    <source>
        <dbReference type="ARBA" id="ARBA00023306"/>
    </source>
</evidence>
<dbReference type="Gene3D" id="1.10.472.10">
    <property type="entry name" value="Cyclin-like"/>
    <property type="match status" value="2"/>
</dbReference>
<dbReference type="InterPro" id="IPR004367">
    <property type="entry name" value="Cyclin_C-dom"/>
</dbReference>
<dbReference type="CDD" id="cd20544">
    <property type="entry name" value="CYCLIN_AtCycD-like_rpt2"/>
    <property type="match status" value="1"/>
</dbReference>
<evidence type="ECO:0000313" key="8">
    <source>
        <dbReference type="Proteomes" id="UP001472677"/>
    </source>
</evidence>
<gene>
    <name evidence="7" type="ORF">V6N12_007024</name>
</gene>
<evidence type="ECO:0000256" key="4">
    <source>
        <dbReference type="RuleBase" id="RU000383"/>
    </source>
</evidence>
<dbReference type="SMART" id="SM01332">
    <property type="entry name" value="Cyclin_C"/>
    <property type="match status" value="1"/>
</dbReference>
<proteinExistence type="inferred from homology"/>
<dbReference type="InterPro" id="IPR036915">
    <property type="entry name" value="Cyclin-like_sf"/>
</dbReference>
<evidence type="ECO:0000256" key="2">
    <source>
        <dbReference type="ARBA" id="ARBA00023127"/>
    </source>
</evidence>
<name>A0ABR2F0I0_9ROSI</name>
<keyword evidence="8" id="KW-1185">Reference proteome</keyword>
<dbReference type="SUPFAM" id="SSF47954">
    <property type="entry name" value="Cyclin-like"/>
    <property type="match status" value="2"/>
</dbReference>
<dbReference type="EMBL" id="JBBPBM010000009">
    <property type="protein sequence ID" value="KAK8568475.1"/>
    <property type="molecule type" value="Genomic_DNA"/>
</dbReference>
<dbReference type="Proteomes" id="UP001472677">
    <property type="component" value="Unassembled WGS sequence"/>
</dbReference>
<evidence type="ECO:0000259" key="6">
    <source>
        <dbReference type="SMART" id="SM01332"/>
    </source>
</evidence>
<organism evidence="7 8">
    <name type="scientific">Hibiscus sabdariffa</name>
    <name type="common">roselle</name>
    <dbReference type="NCBI Taxonomy" id="183260"/>
    <lineage>
        <taxon>Eukaryota</taxon>
        <taxon>Viridiplantae</taxon>
        <taxon>Streptophyta</taxon>
        <taxon>Embryophyta</taxon>
        <taxon>Tracheophyta</taxon>
        <taxon>Spermatophyta</taxon>
        <taxon>Magnoliopsida</taxon>
        <taxon>eudicotyledons</taxon>
        <taxon>Gunneridae</taxon>
        <taxon>Pentapetalae</taxon>
        <taxon>rosids</taxon>
        <taxon>malvids</taxon>
        <taxon>Malvales</taxon>
        <taxon>Malvaceae</taxon>
        <taxon>Malvoideae</taxon>
        <taxon>Hibiscus</taxon>
    </lineage>
</organism>
<keyword evidence="3" id="KW-0131">Cell cycle</keyword>
<dbReference type="InterPro" id="IPR006671">
    <property type="entry name" value="Cyclin_N"/>
</dbReference>
<keyword evidence="2 4" id="KW-0195">Cyclin</keyword>
<keyword evidence="1" id="KW-0132">Cell division</keyword>
<evidence type="ECO:0000256" key="1">
    <source>
        <dbReference type="ARBA" id="ARBA00022618"/>
    </source>
</evidence>
<dbReference type="Pfam" id="PF02984">
    <property type="entry name" value="Cyclin_C"/>
    <property type="match status" value="1"/>
</dbReference>
<evidence type="ECO:0000313" key="7">
    <source>
        <dbReference type="EMBL" id="KAK8568475.1"/>
    </source>
</evidence>